<accession>A0A4C1V4T2</accession>
<sequence>MYALKHFKPLQVVTSLTVKRSAEAWTLFGLFYCPLLMHGEVTRGPRESSPGAANVRLAAAGLLETLSVPQVRDFINKRAARAHRRPRTD</sequence>
<gene>
    <name evidence="1" type="ORF">EVAR_6724_1</name>
</gene>
<comment type="caution">
    <text evidence="1">The sequence shown here is derived from an EMBL/GenBank/DDBJ whole genome shotgun (WGS) entry which is preliminary data.</text>
</comment>
<evidence type="ECO:0000313" key="1">
    <source>
        <dbReference type="EMBL" id="GBP33376.1"/>
    </source>
</evidence>
<evidence type="ECO:0000313" key="2">
    <source>
        <dbReference type="Proteomes" id="UP000299102"/>
    </source>
</evidence>
<dbReference type="Proteomes" id="UP000299102">
    <property type="component" value="Unassembled WGS sequence"/>
</dbReference>
<keyword evidence="2" id="KW-1185">Reference proteome</keyword>
<dbReference type="EMBL" id="BGZK01000273">
    <property type="protein sequence ID" value="GBP33376.1"/>
    <property type="molecule type" value="Genomic_DNA"/>
</dbReference>
<dbReference type="AlphaFoldDB" id="A0A4C1V4T2"/>
<organism evidence="1 2">
    <name type="scientific">Eumeta variegata</name>
    <name type="common">Bagworm moth</name>
    <name type="synonym">Eumeta japonica</name>
    <dbReference type="NCBI Taxonomy" id="151549"/>
    <lineage>
        <taxon>Eukaryota</taxon>
        <taxon>Metazoa</taxon>
        <taxon>Ecdysozoa</taxon>
        <taxon>Arthropoda</taxon>
        <taxon>Hexapoda</taxon>
        <taxon>Insecta</taxon>
        <taxon>Pterygota</taxon>
        <taxon>Neoptera</taxon>
        <taxon>Endopterygota</taxon>
        <taxon>Lepidoptera</taxon>
        <taxon>Glossata</taxon>
        <taxon>Ditrysia</taxon>
        <taxon>Tineoidea</taxon>
        <taxon>Psychidae</taxon>
        <taxon>Oiketicinae</taxon>
        <taxon>Eumeta</taxon>
    </lineage>
</organism>
<protein>
    <submittedName>
        <fullName evidence="1">Uncharacterized protein</fullName>
    </submittedName>
</protein>
<reference evidence="1 2" key="1">
    <citation type="journal article" date="2019" name="Commun. Biol.">
        <title>The bagworm genome reveals a unique fibroin gene that provides high tensile strength.</title>
        <authorList>
            <person name="Kono N."/>
            <person name="Nakamura H."/>
            <person name="Ohtoshi R."/>
            <person name="Tomita M."/>
            <person name="Numata K."/>
            <person name="Arakawa K."/>
        </authorList>
    </citation>
    <scope>NUCLEOTIDE SEQUENCE [LARGE SCALE GENOMIC DNA]</scope>
</reference>
<name>A0A4C1V4T2_EUMVA</name>
<proteinExistence type="predicted"/>